<feature type="transmembrane region" description="Helical" evidence="1">
    <location>
        <begin position="72"/>
        <end position="100"/>
    </location>
</feature>
<reference evidence="3" key="1">
    <citation type="journal article" date="2014" name="Science">
        <title>Ancient hybridizations among the ancestral genomes of bread wheat.</title>
        <authorList>
            <consortium name="International Wheat Genome Sequencing Consortium,"/>
            <person name="Marcussen T."/>
            <person name="Sandve S.R."/>
            <person name="Heier L."/>
            <person name="Spannagl M."/>
            <person name="Pfeifer M."/>
            <person name="Jakobsen K.S."/>
            <person name="Wulff B.B."/>
            <person name="Steuernagel B."/>
            <person name="Mayer K.F."/>
            <person name="Olsen O.A."/>
        </authorList>
    </citation>
    <scope>NUCLEOTIDE SEQUENCE [LARGE SCALE GENOMIC DNA]</scope>
    <source>
        <strain evidence="3">cv. AL8/78</strain>
    </source>
</reference>
<dbReference type="Gramene" id="AET4Gv20289100.6">
    <property type="protein sequence ID" value="AET4Gv20289100.6"/>
    <property type="gene ID" value="AET4Gv20289100"/>
</dbReference>
<dbReference type="EnsemblPlants" id="AET4Gv20289100.1">
    <property type="protein sequence ID" value="AET4Gv20289100.1"/>
    <property type="gene ID" value="AET4Gv20289100"/>
</dbReference>
<keyword evidence="3" id="KW-1185">Reference proteome</keyword>
<reference evidence="3" key="2">
    <citation type="journal article" date="2017" name="Nat. Plants">
        <title>The Aegilops tauschii genome reveals multiple impacts of transposons.</title>
        <authorList>
            <person name="Zhao G."/>
            <person name="Zou C."/>
            <person name="Li K."/>
            <person name="Wang K."/>
            <person name="Li T."/>
            <person name="Gao L."/>
            <person name="Zhang X."/>
            <person name="Wang H."/>
            <person name="Yang Z."/>
            <person name="Liu X."/>
            <person name="Jiang W."/>
            <person name="Mao L."/>
            <person name="Kong X."/>
            <person name="Jiao Y."/>
            <person name="Jia J."/>
        </authorList>
    </citation>
    <scope>NUCLEOTIDE SEQUENCE [LARGE SCALE GENOMIC DNA]</scope>
    <source>
        <strain evidence="3">cv. AL8/78</strain>
    </source>
</reference>
<dbReference type="Proteomes" id="UP000015105">
    <property type="component" value="Chromosome 4D"/>
</dbReference>
<dbReference type="EnsemblPlants" id="AET4Gv20289100.4">
    <property type="protein sequence ID" value="AET4Gv20289100.4"/>
    <property type="gene ID" value="AET4Gv20289100"/>
</dbReference>
<dbReference type="Gramene" id="AET4Gv20289100.1">
    <property type="protein sequence ID" value="AET4Gv20289100.1"/>
    <property type="gene ID" value="AET4Gv20289100"/>
</dbReference>
<reference evidence="2" key="4">
    <citation type="submission" date="2019-03" db="UniProtKB">
        <authorList>
            <consortium name="EnsemblPlants"/>
        </authorList>
    </citation>
    <scope>IDENTIFICATION</scope>
</reference>
<organism evidence="2 3">
    <name type="scientific">Aegilops tauschii subsp. strangulata</name>
    <name type="common">Goatgrass</name>
    <dbReference type="NCBI Taxonomy" id="200361"/>
    <lineage>
        <taxon>Eukaryota</taxon>
        <taxon>Viridiplantae</taxon>
        <taxon>Streptophyta</taxon>
        <taxon>Embryophyta</taxon>
        <taxon>Tracheophyta</taxon>
        <taxon>Spermatophyta</taxon>
        <taxon>Magnoliopsida</taxon>
        <taxon>Liliopsida</taxon>
        <taxon>Poales</taxon>
        <taxon>Poaceae</taxon>
        <taxon>BOP clade</taxon>
        <taxon>Pooideae</taxon>
        <taxon>Triticodae</taxon>
        <taxon>Triticeae</taxon>
        <taxon>Triticinae</taxon>
        <taxon>Aegilops</taxon>
    </lineage>
</organism>
<evidence type="ECO:0000313" key="2">
    <source>
        <dbReference type="EnsemblPlants" id="AET4Gv20289100.5"/>
    </source>
</evidence>
<keyword evidence="1" id="KW-0472">Membrane</keyword>
<evidence type="ECO:0000313" key="3">
    <source>
        <dbReference type="Proteomes" id="UP000015105"/>
    </source>
</evidence>
<dbReference type="EnsemblPlants" id="AET4Gv20289100.10">
    <property type="protein sequence ID" value="AET4Gv20289100.10"/>
    <property type="gene ID" value="AET4Gv20289100"/>
</dbReference>
<dbReference type="EnsemblPlants" id="AET4Gv20289100.9">
    <property type="protein sequence ID" value="AET4Gv20289100.9"/>
    <property type="gene ID" value="AET4Gv20289100"/>
</dbReference>
<reference evidence="2" key="5">
    <citation type="journal article" date="2021" name="G3 (Bethesda)">
        <title>Aegilops tauschii genome assembly Aet v5.0 features greater sequence contiguity and improved annotation.</title>
        <authorList>
            <person name="Wang L."/>
            <person name="Zhu T."/>
            <person name="Rodriguez J.C."/>
            <person name="Deal K.R."/>
            <person name="Dubcovsky J."/>
            <person name="McGuire P.E."/>
            <person name="Lux T."/>
            <person name="Spannagl M."/>
            <person name="Mayer K.F.X."/>
            <person name="Baldrich P."/>
            <person name="Meyers B.C."/>
            <person name="Huo N."/>
            <person name="Gu Y.Q."/>
            <person name="Zhou H."/>
            <person name="Devos K.M."/>
            <person name="Bennetzen J.L."/>
            <person name="Unver T."/>
            <person name="Budak H."/>
            <person name="Gulick P.J."/>
            <person name="Galiba G."/>
            <person name="Kalapos B."/>
            <person name="Nelson D.R."/>
            <person name="Li P."/>
            <person name="You F.M."/>
            <person name="Luo M.C."/>
            <person name="Dvorak J."/>
        </authorList>
    </citation>
    <scope>NUCLEOTIDE SEQUENCE [LARGE SCALE GENOMIC DNA]</scope>
    <source>
        <strain evidence="2">cv. AL8/78</strain>
    </source>
</reference>
<dbReference type="EnsemblPlants" id="AET4Gv20289100.5">
    <property type="protein sequence ID" value="AET4Gv20289100.5"/>
    <property type="gene ID" value="AET4Gv20289100"/>
</dbReference>
<sequence>MVAQEVWASTWLEPHGHETSNVVVVVLFGLCCVWSIWDSVYNFFLRMRVNCSLSGYWLTMLLFMLPRMMEGVVVYAFMLGLGGYCPARMVCICACVYWVWVANAQPVWCVYVRVCKYRNDFSNRIWSL</sequence>
<keyword evidence="1" id="KW-0812">Transmembrane</keyword>
<keyword evidence="1" id="KW-1133">Transmembrane helix</keyword>
<evidence type="ECO:0000256" key="1">
    <source>
        <dbReference type="SAM" id="Phobius"/>
    </source>
</evidence>
<protein>
    <recommendedName>
        <fullName evidence="4">Transmembrane protein</fullName>
    </recommendedName>
</protein>
<proteinExistence type="predicted"/>
<dbReference type="Gramene" id="AET4Gv20289100.11">
    <property type="protein sequence ID" value="AET4Gv20289100.11"/>
    <property type="gene ID" value="AET4Gv20289100"/>
</dbReference>
<dbReference type="Gramene" id="AET4Gv20289100.12">
    <property type="protein sequence ID" value="AET4Gv20289100.12"/>
    <property type="gene ID" value="AET4Gv20289100"/>
</dbReference>
<dbReference type="Gramene" id="AET4Gv20289100.5">
    <property type="protein sequence ID" value="AET4Gv20289100.5"/>
    <property type="gene ID" value="AET4Gv20289100"/>
</dbReference>
<dbReference type="EnsemblPlants" id="AET4Gv20289100.12">
    <property type="protein sequence ID" value="AET4Gv20289100.12"/>
    <property type="gene ID" value="AET4Gv20289100"/>
</dbReference>
<dbReference type="Gramene" id="AET4Gv20289100.9">
    <property type="protein sequence ID" value="AET4Gv20289100.9"/>
    <property type="gene ID" value="AET4Gv20289100"/>
</dbReference>
<dbReference type="AlphaFoldDB" id="A0A453HTS4"/>
<dbReference type="EnsemblPlants" id="AET4Gv20289100.6">
    <property type="protein sequence ID" value="AET4Gv20289100.6"/>
    <property type="gene ID" value="AET4Gv20289100"/>
</dbReference>
<reference evidence="2" key="3">
    <citation type="journal article" date="2017" name="Nature">
        <title>Genome sequence of the progenitor of the wheat D genome Aegilops tauschii.</title>
        <authorList>
            <person name="Luo M.C."/>
            <person name="Gu Y.Q."/>
            <person name="Puiu D."/>
            <person name="Wang H."/>
            <person name="Twardziok S.O."/>
            <person name="Deal K.R."/>
            <person name="Huo N."/>
            <person name="Zhu T."/>
            <person name="Wang L."/>
            <person name="Wang Y."/>
            <person name="McGuire P.E."/>
            <person name="Liu S."/>
            <person name="Long H."/>
            <person name="Ramasamy R.K."/>
            <person name="Rodriguez J.C."/>
            <person name="Van S.L."/>
            <person name="Yuan L."/>
            <person name="Wang Z."/>
            <person name="Xia Z."/>
            <person name="Xiao L."/>
            <person name="Anderson O.D."/>
            <person name="Ouyang S."/>
            <person name="Liang Y."/>
            <person name="Zimin A.V."/>
            <person name="Pertea G."/>
            <person name="Qi P."/>
            <person name="Bennetzen J.L."/>
            <person name="Dai X."/>
            <person name="Dawson M.W."/>
            <person name="Muller H.G."/>
            <person name="Kugler K."/>
            <person name="Rivarola-Duarte L."/>
            <person name="Spannagl M."/>
            <person name="Mayer K.F.X."/>
            <person name="Lu F.H."/>
            <person name="Bevan M.W."/>
            <person name="Leroy P."/>
            <person name="Li P."/>
            <person name="You F.M."/>
            <person name="Sun Q."/>
            <person name="Liu Z."/>
            <person name="Lyons E."/>
            <person name="Wicker T."/>
            <person name="Salzberg S.L."/>
            <person name="Devos K.M."/>
            <person name="Dvorak J."/>
        </authorList>
    </citation>
    <scope>NUCLEOTIDE SEQUENCE [LARGE SCALE GENOMIC DNA]</scope>
    <source>
        <strain evidence="2">cv. AL8/78</strain>
    </source>
</reference>
<dbReference type="EnsemblPlants" id="AET4Gv20289100.11">
    <property type="protein sequence ID" value="AET4Gv20289100.11"/>
    <property type="gene ID" value="AET4Gv20289100"/>
</dbReference>
<accession>A0A453HTS4</accession>
<evidence type="ECO:0008006" key="4">
    <source>
        <dbReference type="Google" id="ProtNLM"/>
    </source>
</evidence>
<dbReference type="Gramene" id="AET4Gv20289100.4">
    <property type="protein sequence ID" value="AET4Gv20289100.4"/>
    <property type="gene ID" value="AET4Gv20289100"/>
</dbReference>
<dbReference type="Gramene" id="AET4Gv20289100.10">
    <property type="protein sequence ID" value="AET4Gv20289100.10"/>
    <property type="gene ID" value="AET4Gv20289100"/>
</dbReference>
<name>A0A453HTS4_AEGTS</name>
<feature type="transmembrane region" description="Helical" evidence="1">
    <location>
        <begin position="20"/>
        <end position="37"/>
    </location>
</feature>